<dbReference type="PANTHER" id="PTHR12743:SF8">
    <property type="entry name" value="PROTEIN HRI1"/>
    <property type="match status" value="1"/>
</dbReference>
<reference evidence="12" key="1">
    <citation type="submission" date="2021-01" db="EMBL/GenBank/DDBJ databases">
        <authorList>
            <person name="Corre E."/>
            <person name="Pelletier E."/>
            <person name="Niang G."/>
            <person name="Scheremetjew M."/>
            <person name="Finn R."/>
            <person name="Kale V."/>
            <person name="Holt S."/>
            <person name="Cochrane G."/>
            <person name="Meng A."/>
            <person name="Brown T."/>
            <person name="Cohen L."/>
        </authorList>
    </citation>
    <scope>NUCLEOTIDE SEQUENCE</scope>
    <source>
        <strain evidence="12">Isolate 1302-5</strain>
    </source>
</reference>
<comment type="similarity">
    <text evidence="2 10">Belongs to the cytochrome c-type heme lyase family.</text>
</comment>
<dbReference type="EMBL" id="HBKQ01003604">
    <property type="protein sequence ID" value="CAE2205529.1"/>
    <property type="molecule type" value="Transcribed_RNA"/>
</dbReference>
<keyword evidence="3 10" id="KW-0349">Heme</keyword>
<evidence type="ECO:0000256" key="8">
    <source>
        <dbReference type="ARBA" id="ARBA00023136"/>
    </source>
</evidence>
<evidence type="ECO:0000256" key="1">
    <source>
        <dbReference type="ARBA" id="ARBA00004273"/>
    </source>
</evidence>
<keyword evidence="8 10" id="KW-0472">Membrane</keyword>
<evidence type="ECO:0000256" key="4">
    <source>
        <dbReference type="ARBA" id="ARBA00022723"/>
    </source>
</evidence>
<sequence>MSGPASIIIETCHIFGVLVKSPLAGLELFWAISLASSMIERSPCSHIQRPKNDAASPKQLMQKGGADDGSTWTYPSPQMFYNSLARKGKLADSDESVVESVVALHNNMNEKTWAKVLEWEAVSNPAGEEEGSGPKLLRFMGRPSDLAPKARFKSWILGHPLPFDRHDWTVLRPDGTEVRYIIDYYHDETAARTDADSAMPDMHDREAVQSILVDVRPAMDGPGEVYDRAIAMPYARRVAKTTQFEPLPMMPTSALRDQVGESHRTWEAIQEKAREGKEACQDGPKTIVVGKEEDEEAEVKISAEEAQSLADTVNSMLGSCREAQAAIQACSGDAECARASLALTMCMGQIACPLQHKAVDKSLHADHDPNDEKAVEEYNMRLDKALENISACVAGVGERTAIARMVHPGAFEEEGS</sequence>
<dbReference type="AlphaFoldDB" id="A0A7S4HPN8"/>
<gene>
    <name evidence="12" type="ORF">OAUR00152_LOCUS2485</name>
</gene>
<evidence type="ECO:0000256" key="5">
    <source>
        <dbReference type="ARBA" id="ARBA00022792"/>
    </source>
</evidence>
<evidence type="ECO:0000256" key="9">
    <source>
        <dbReference type="ARBA" id="ARBA00023239"/>
    </source>
</evidence>
<proteinExistence type="inferred from homology"/>
<name>A0A7S4HPN8_9STRA</name>
<evidence type="ECO:0000256" key="11">
    <source>
        <dbReference type="SAM" id="MobiDB-lite"/>
    </source>
</evidence>
<comment type="catalytic activity">
    <reaction evidence="10">
        <text>holo-[cytochrome c] = apo-[cytochrome c] + heme b</text>
        <dbReference type="Rhea" id="RHEA:22648"/>
        <dbReference type="Rhea" id="RHEA-COMP:10725"/>
        <dbReference type="Rhea" id="RHEA-COMP:10726"/>
        <dbReference type="ChEBI" id="CHEBI:29950"/>
        <dbReference type="ChEBI" id="CHEBI:60344"/>
        <dbReference type="ChEBI" id="CHEBI:83739"/>
        <dbReference type="EC" id="4.4.1.17"/>
    </reaction>
</comment>
<dbReference type="GO" id="GO:0005743">
    <property type="term" value="C:mitochondrial inner membrane"/>
    <property type="evidence" value="ECO:0007669"/>
    <property type="project" value="UniProtKB-SubCell"/>
</dbReference>
<keyword evidence="4 10" id="KW-0479">Metal-binding</keyword>
<dbReference type="PROSITE" id="PS00822">
    <property type="entry name" value="CYTO_HEME_LYASE_2"/>
    <property type="match status" value="1"/>
</dbReference>
<organism evidence="12">
    <name type="scientific">Odontella aurita</name>
    <dbReference type="NCBI Taxonomy" id="265563"/>
    <lineage>
        <taxon>Eukaryota</taxon>
        <taxon>Sar</taxon>
        <taxon>Stramenopiles</taxon>
        <taxon>Ochrophyta</taxon>
        <taxon>Bacillariophyta</taxon>
        <taxon>Mediophyceae</taxon>
        <taxon>Biddulphiophycidae</taxon>
        <taxon>Eupodiscales</taxon>
        <taxon>Odontellaceae</taxon>
        <taxon>Odontella</taxon>
    </lineage>
</organism>
<keyword evidence="7 10" id="KW-0496">Mitochondrion</keyword>
<keyword evidence="9 10" id="KW-0456">Lyase</keyword>
<keyword evidence="5 10" id="KW-0999">Mitochondrion inner membrane</keyword>
<evidence type="ECO:0000256" key="7">
    <source>
        <dbReference type="ARBA" id="ARBA00023128"/>
    </source>
</evidence>
<accession>A0A7S4HPN8</accession>
<dbReference type="EC" id="4.4.1.17" evidence="10"/>
<keyword evidence="6 10" id="KW-0408">Iron</keyword>
<comment type="function">
    <text evidence="10">Lyase that catalyzes the covalent linking of the heme group to the cytochrome C apoprotein to produce the mature functional cytochrome.</text>
</comment>
<evidence type="ECO:0000256" key="10">
    <source>
        <dbReference type="RuleBase" id="RU363130"/>
    </source>
</evidence>
<evidence type="ECO:0000256" key="2">
    <source>
        <dbReference type="ARBA" id="ARBA00007255"/>
    </source>
</evidence>
<dbReference type="GO" id="GO:0046872">
    <property type="term" value="F:metal ion binding"/>
    <property type="evidence" value="ECO:0007669"/>
    <property type="project" value="UniProtKB-KW"/>
</dbReference>
<protein>
    <recommendedName>
        <fullName evidence="10">Holocytochrome c-type synthase</fullName>
        <ecNumber evidence="10">4.4.1.17</ecNumber>
    </recommendedName>
</protein>
<feature type="region of interest" description="Disordered" evidence="11">
    <location>
        <begin position="46"/>
        <end position="70"/>
    </location>
</feature>
<dbReference type="GO" id="GO:0004408">
    <property type="term" value="F:holocytochrome-c synthase activity"/>
    <property type="evidence" value="ECO:0007669"/>
    <property type="project" value="UniProtKB-EC"/>
</dbReference>
<evidence type="ECO:0000256" key="3">
    <source>
        <dbReference type="ARBA" id="ARBA00022617"/>
    </source>
</evidence>
<dbReference type="Pfam" id="PF01265">
    <property type="entry name" value="Cyto_heme_lyase"/>
    <property type="match status" value="1"/>
</dbReference>
<dbReference type="InterPro" id="IPR000511">
    <property type="entry name" value="Holocyt_c/c1_synthase"/>
</dbReference>
<comment type="subcellular location">
    <subcellularLocation>
        <location evidence="1 10">Mitochondrion inner membrane</location>
    </subcellularLocation>
</comment>
<dbReference type="PANTHER" id="PTHR12743">
    <property type="entry name" value="CYTOCHROME C1 HEME LYASE"/>
    <property type="match status" value="1"/>
</dbReference>
<evidence type="ECO:0000256" key="6">
    <source>
        <dbReference type="ARBA" id="ARBA00023004"/>
    </source>
</evidence>
<evidence type="ECO:0000313" key="12">
    <source>
        <dbReference type="EMBL" id="CAE2205529.1"/>
    </source>
</evidence>